<comment type="caution">
    <text evidence="6">Lacks conserved residue(s) required for the propagation of feature annotation.</text>
</comment>
<sequence>MREKLTHKYDLTIIGGGPVGLFAAYFAGMRNADVAIIESLPQLGGQVAALFPEKMVYDVGGIAGIKAKDLIKQQEAQLALFPPKIFLKTEAQTIETDDDGDYVITTTQGDLHTRGIIIAIGTGAFAPRRLAFDYDPALETAGYLDYFVQDLETYRDRDVVIAGGGDSAIDWALALAPIAQHVTLVHRRNQFRGLESSVTKLEESPVQIKTPYLISQLATAADQLVIDLKKVKTDDHEQLRADKLIVNYGFTADSRVLRQWGLELAGMKVKVNTQMATNRPRIYAIGDVVTYPGKLDLLAVGYAEAPIAVATALQTIYPEKIQPVHSTSLFEH</sequence>
<feature type="binding site" evidence="6">
    <location>
        <position position="38"/>
    </location>
    <ligand>
        <name>FAD</name>
        <dbReference type="ChEBI" id="CHEBI:57692"/>
    </ligand>
</feature>
<dbReference type="EC" id="1.18.1.2" evidence="6"/>
<dbReference type="InterPro" id="IPR022890">
    <property type="entry name" value="Fd--NADP_Rdtase_type_2"/>
</dbReference>
<keyword evidence="3 6" id="KW-0274">FAD</keyword>
<evidence type="ECO:0000256" key="4">
    <source>
        <dbReference type="ARBA" id="ARBA00022857"/>
    </source>
</evidence>
<keyword evidence="9" id="KW-1185">Reference proteome</keyword>
<dbReference type="InterPro" id="IPR036188">
    <property type="entry name" value="FAD/NAD-bd_sf"/>
</dbReference>
<feature type="binding site" evidence="6">
    <location>
        <position position="51"/>
    </location>
    <ligand>
        <name>FAD</name>
        <dbReference type="ChEBI" id="CHEBI:57692"/>
    </ligand>
</feature>
<feature type="binding site" evidence="6">
    <location>
        <position position="287"/>
    </location>
    <ligand>
        <name>FAD</name>
        <dbReference type="ChEBI" id="CHEBI:57692"/>
    </ligand>
</feature>
<feature type="binding site" evidence="6">
    <location>
        <position position="125"/>
    </location>
    <ligand>
        <name>FAD</name>
        <dbReference type="ChEBI" id="CHEBI:57692"/>
    </ligand>
</feature>
<dbReference type="Proteomes" id="UP001596310">
    <property type="component" value="Unassembled WGS sequence"/>
</dbReference>
<keyword evidence="5 6" id="KW-0560">Oxidoreductase</keyword>
<dbReference type="HAMAP" id="MF_01685">
    <property type="entry name" value="FENR2"/>
    <property type="match status" value="1"/>
</dbReference>
<feature type="domain" description="FAD/NAD(P)-binding" evidence="7">
    <location>
        <begin position="9"/>
        <end position="305"/>
    </location>
</feature>
<dbReference type="PRINTS" id="PR00469">
    <property type="entry name" value="PNDRDTASEII"/>
</dbReference>
<proteinExistence type="inferred from homology"/>
<dbReference type="PRINTS" id="PR00368">
    <property type="entry name" value="FADPNR"/>
</dbReference>
<feature type="binding site" evidence="6">
    <location>
        <position position="46"/>
    </location>
    <ligand>
        <name>FAD</name>
        <dbReference type="ChEBI" id="CHEBI:57692"/>
    </ligand>
</feature>
<comment type="subunit">
    <text evidence="1 6">Homodimer.</text>
</comment>
<evidence type="ECO:0000256" key="6">
    <source>
        <dbReference type="HAMAP-Rule" id="MF_01685"/>
    </source>
</evidence>
<organism evidence="8 9">
    <name type="scientific">Lapidilactobacillus achengensis</name>
    <dbReference type="NCBI Taxonomy" id="2486000"/>
    <lineage>
        <taxon>Bacteria</taxon>
        <taxon>Bacillati</taxon>
        <taxon>Bacillota</taxon>
        <taxon>Bacilli</taxon>
        <taxon>Lactobacillales</taxon>
        <taxon>Lactobacillaceae</taxon>
        <taxon>Lapidilactobacillus</taxon>
    </lineage>
</organism>
<reference evidence="9" key="1">
    <citation type="journal article" date="2019" name="Int. J. Syst. Evol. Microbiol.">
        <title>The Global Catalogue of Microorganisms (GCM) 10K type strain sequencing project: providing services to taxonomists for standard genome sequencing and annotation.</title>
        <authorList>
            <consortium name="The Broad Institute Genomics Platform"/>
            <consortium name="The Broad Institute Genome Sequencing Center for Infectious Disease"/>
            <person name="Wu L."/>
            <person name="Ma J."/>
        </authorList>
    </citation>
    <scope>NUCLEOTIDE SEQUENCE [LARGE SCALE GENOMIC DNA]</scope>
    <source>
        <strain evidence="9">CCM 8897</strain>
    </source>
</reference>
<evidence type="ECO:0000313" key="9">
    <source>
        <dbReference type="Proteomes" id="UP001596310"/>
    </source>
</evidence>
<accession>A0ABW1UJB6</accession>
<name>A0ABW1UJB6_9LACO</name>
<dbReference type="InterPro" id="IPR050097">
    <property type="entry name" value="Ferredoxin-NADP_redctase_2"/>
</dbReference>
<comment type="caution">
    <text evidence="8">The sequence shown here is derived from an EMBL/GenBank/DDBJ whole genome shotgun (WGS) entry which is preliminary data.</text>
</comment>
<protein>
    <recommendedName>
        <fullName evidence="6">Ferredoxin--NADP reductase</fullName>
        <shortName evidence="6">FNR</shortName>
        <shortName evidence="6">Fd-NADP(+) reductase</shortName>
        <ecNumber evidence="6">1.18.1.2</ecNumber>
    </recommendedName>
</protein>
<feature type="binding site" evidence="6">
    <location>
        <position position="327"/>
    </location>
    <ligand>
        <name>FAD</name>
        <dbReference type="ChEBI" id="CHEBI:57692"/>
    </ligand>
</feature>
<evidence type="ECO:0000256" key="3">
    <source>
        <dbReference type="ARBA" id="ARBA00022827"/>
    </source>
</evidence>
<dbReference type="SUPFAM" id="SSF51905">
    <property type="entry name" value="FAD/NAD(P)-binding domain"/>
    <property type="match status" value="1"/>
</dbReference>
<evidence type="ECO:0000313" key="8">
    <source>
        <dbReference type="EMBL" id="MFC6314007.1"/>
    </source>
</evidence>
<comment type="similarity">
    <text evidence="6">Belongs to the ferredoxin--NADP reductase type 2 family.</text>
</comment>
<feature type="binding site" evidence="6">
    <location>
        <position position="91"/>
    </location>
    <ligand>
        <name>FAD</name>
        <dbReference type="ChEBI" id="CHEBI:57692"/>
    </ligand>
</feature>
<evidence type="ECO:0000256" key="5">
    <source>
        <dbReference type="ARBA" id="ARBA00023002"/>
    </source>
</evidence>
<gene>
    <name evidence="8" type="ORF">ACFQHW_00285</name>
</gene>
<dbReference type="RefSeq" id="WP_125598689.1">
    <property type="nucleotide sequence ID" value="NZ_JBHSSM010000004.1"/>
</dbReference>
<dbReference type="PANTHER" id="PTHR48105">
    <property type="entry name" value="THIOREDOXIN REDUCTASE 1-RELATED-RELATED"/>
    <property type="match status" value="1"/>
</dbReference>
<evidence type="ECO:0000256" key="1">
    <source>
        <dbReference type="ARBA" id="ARBA00011738"/>
    </source>
</evidence>
<comment type="cofactor">
    <cofactor evidence="6">
        <name>FAD</name>
        <dbReference type="ChEBI" id="CHEBI:57692"/>
    </cofactor>
    <text evidence="6">Binds 1 FAD per subunit.</text>
</comment>
<evidence type="ECO:0000259" key="7">
    <source>
        <dbReference type="Pfam" id="PF07992"/>
    </source>
</evidence>
<comment type="catalytic activity">
    <reaction evidence="6">
        <text>2 reduced [2Fe-2S]-[ferredoxin] + NADP(+) + H(+) = 2 oxidized [2Fe-2S]-[ferredoxin] + NADPH</text>
        <dbReference type="Rhea" id="RHEA:20125"/>
        <dbReference type="Rhea" id="RHEA-COMP:10000"/>
        <dbReference type="Rhea" id="RHEA-COMP:10001"/>
        <dbReference type="ChEBI" id="CHEBI:15378"/>
        <dbReference type="ChEBI" id="CHEBI:33737"/>
        <dbReference type="ChEBI" id="CHEBI:33738"/>
        <dbReference type="ChEBI" id="CHEBI:57783"/>
        <dbReference type="ChEBI" id="CHEBI:58349"/>
        <dbReference type="EC" id="1.18.1.2"/>
    </reaction>
</comment>
<dbReference type="Gene3D" id="3.50.50.60">
    <property type="entry name" value="FAD/NAD(P)-binding domain"/>
    <property type="match status" value="2"/>
</dbReference>
<dbReference type="EMBL" id="JBHSSM010000004">
    <property type="protein sequence ID" value="MFC6314007.1"/>
    <property type="molecule type" value="Genomic_DNA"/>
</dbReference>
<keyword evidence="2 6" id="KW-0285">Flavoprotein</keyword>
<dbReference type="Pfam" id="PF07992">
    <property type="entry name" value="Pyr_redox_2"/>
    <property type="match status" value="1"/>
</dbReference>
<keyword evidence="4 6" id="KW-0521">NADP</keyword>
<dbReference type="InterPro" id="IPR023753">
    <property type="entry name" value="FAD/NAD-binding_dom"/>
</dbReference>
<evidence type="ECO:0000256" key="2">
    <source>
        <dbReference type="ARBA" id="ARBA00022630"/>
    </source>
</evidence>